<gene>
    <name evidence="2" type="ORF">KC01_LOCUS37388</name>
</gene>
<dbReference type="AlphaFoldDB" id="A0AAV2MBY0"/>
<proteinExistence type="predicted"/>
<dbReference type="EMBL" id="OZ035829">
    <property type="protein sequence ID" value="CAL1610857.1"/>
    <property type="molecule type" value="Genomic_DNA"/>
</dbReference>
<evidence type="ECO:0000313" key="3">
    <source>
        <dbReference type="Proteomes" id="UP001497482"/>
    </source>
</evidence>
<evidence type="ECO:0000256" key="1">
    <source>
        <dbReference type="SAM" id="MobiDB-lite"/>
    </source>
</evidence>
<sequence length="81" mass="8456">MPTWMDMSSVKADDPPTSDPPPAVTRAQVVSPQEDGCSLSVSIALIFQGGLLGKVGLSVLPKDTTTAVISGSLWRRCRGGN</sequence>
<feature type="region of interest" description="Disordered" evidence="1">
    <location>
        <begin position="1"/>
        <end position="25"/>
    </location>
</feature>
<accession>A0AAV2MBY0</accession>
<keyword evidence="3" id="KW-1185">Reference proteome</keyword>
<organism evidence="2 3">
    <name type="scientific">Knipowitschia caucasica</name>
    <name type="common">Caucasian dwarf goby</name>
    <name type="synonym">Pomatoschistus caucasicus</name>
    <dbReference type="NCBI Taxonomy" id="637954"/>
    <lineage>
        <taxon>Eukaryota</taxon>
        <taxon>Metazoa</taxon>
        <taxon>Chordata</taxon>
        <taxon>Craniata</taxon>
        <taxon>Vertebrata</taxon>
        <taxon>Euteleostomi</taxon>
        <taxon>Actinopterygii</taxon>
        <taxon>Neopterygii</taxon>
        <taxon>Teleostei</taxon>
        <taxon>Neoteleostei</taxon>
        <taxon>Acanthomorphata</taxon>
        <taxon>Gobiaria</taxon>
        <taxon>Gobiiformes</taxon>
        <taxon>Gobioidei</taxon>
        <taxon>Gobiidae</taxon>
        <taxon>Gobiinae</taxon>
        <taxon>Knipowitschia</taxon>
    </lineage>
</organism>
<protein>
    <submittedName>
        <fullName evidence="2">Uncharacterized protein</fullName>
    </submittedName>
</protein>
<reference evidence="2 3" key="1">
    <citation type="submission" date="2024-04" db="EMBL/GenBank/DDBJ databases">
        <authorList>
            <person name="Waldvogel A.-M."/>
            <person name="Schoenle A."/>
        </authorList>
    </citation>
    <scope>NUCLEOTIDE SEQUENCE [LARGE SCALE GENOMIC DNA]</scope>
</reference>
<name>A0AAV2MBY0_KNICA</name>
<dbReference type="Proteomes" id="UP001497482">
    <property type="component" value="Chromosome 7"/>
</dbReference>
<evidence type="ECO:0000313" key="2">
    <source>
        <dbReference type="EMBL" id="CAL1610857.1"/>
    </source>
</evidence>